<proteinExistence type="predicted"/>
<organism evidence="2 3">
    <name type="scientific">Ramazzottius varieornatus</name>
    <name type="common">Water bear</name>
    <name type="synonym">Tardigrade</name>
    <dbReference type="NCBI Taxonomy" id="947166"/>
    <lineage>
        <taxon>Eukaryota</taxon>
        <taxon>Metazoa</taxon>
        <taxon>Ecdysozoa</taxon>
        <taxon>Tardigrada</taxon>
        <taxon>Eutardigrada</taxon>
        <taxon>Parachela</taxon>
        <taxon>Hypsibioidea</taxon>
        <taxon>Ramazzottiidae</taxon>
        <taxon>Ramazzottius</taxon>
    </lineage>
</organism>
<dbReference type="EMBL" id="BDGG01000008">
    <property type="protein sequence ID" value="GAV02354.1"/>
    <property type="molecule type" value="Genomic_DNA"/>
</dbReference>
<keyword evidence="3" id="KW-1185">Reference proteome</keyword>
<name>A0A1D1VTQ6_RAMVA</name>
<comment type="caution">
    <text evidence="2">The sequence shown here is derived from an EMBL/GenBank/DDBJ whole genome shotgun (WGS) entry which is preliminary data.</text>
</comment>
<evidence type="ECO:0000313" key="3">
    <source>
        <dbReference type="Proteomes" id="UP000186922"/>
    </source>
</evidence>
<evidence type="ECO:0000313" key="2">
    <source>
        <dbReference type="EMBL" id="GAV02354.1"/>
    </source>
</evidence>
<evidence type="ECO:0000256" key="1">
    <source>
        <dbReference type="SAM" id="MobiDB-lite"/>
    </source>
</evidence>
<reference evidence="2 3" key="1">
    <citation type="journal article" date="2016" name="Nat. Commun.">
        <title>Extremotolerant tardigrade genome and improved radiotolerance of human cultured cells by tardigrade-unique protein.</title>
        <authorList>
            <person name="Hashimoto T."/>
            <person name="Horikawa D.D."/>
            <person name="Saito Y."/>
            <person name="Kuwahara H."/>
            <person name="Kozuka-Hata H."/>
            <person name="Shin-I T."/>
            <person name="Minakuchi Y."/>
            <person name="Ohishi K."/>
            <person name="Motoyama A."/>
            <person name="Aizu T."/>
            <person name="Enomoto A."/>
            <person name="Kondo K."/>
            <person name="Tanaka S."/>
            <person name="Hara Y."/>
            <person name="Koshikawa S."/>
            <person name="Sagara H."/>
            <person name="Miura T."/>
            <person name="Yokobori S."/>
            <person name="Miyagawa K."/>
            <person name="Suzuki Y."/>
            <person name="Kubo T."/>
            <person name="Oyama M."/>
            <person name="Kohara Y."/>
            <person name="Fujiyama A."/>
            <person name="Arakawa K."/>
            <person name="Katayama T."/>
            <person name="Toyoda A."/>
            <person name="Kunieda T."/>
        </authorList>
    </citation>
    <scope>NUCLEOTIDE SEQUENCE [LARGE SCALE GENOMIC DNA]</scope>
    <source>
        <strain evidence="2 3">YOKOZUNA-1</strain>
    </source>
</reference>
<gene>
    <name evidence="2" type="primary">RvY_12931-1</name>
    <name evidence="2" type="synonym">RvY_12931.1</name>
    <name evidence="2" type="ORF">RvY_12931</name>
</gene>
<accession>A0A1D1VTQ6</accession>
<dbReference type="Proteomes" id="UP000186922">
    <property type="component" value="Unassembled WGS sequence"/>
</dbReference>
<feature type="region of interest" description="Disordered" evidence="1">
    <location>
        <begin position="38"/>
        <end position="57"/>
    </location>
</feature>
<sequence>MSNKMIGPEKPDEQEVQRAILWLKEKGALSLYHKKELKTDDGDTSASSFPSLQLCAD</sequence>
<dbReference type="AlphaFoldDB" id="A0A1D1VTQ6"/>
<protein>
    <submittedName>
        <fullName evidence="2">Uncharacterized protein</fullName>
    </submittedName>
</protein>